<feature type="compositionally biased region" description="Basic and acidic residues" evidence="1">
    <location>
        <begin position="1"/>
        <end position="10"/>
    </location>
</feature>
<sequence length="153" mass="17494">MDHNTERRDSAMVADDPNQHLVFPQRNSISESCSSDDSEISHSRSLPSLKRPYSASRSDGLPDVLRTDKFALTQHSGFHRDHHKPEPVTQTEKEKGTKTVNSMMAATKKNNVPLCKYGSRRKLNHRNDDVKNRVCWFHGSRHGEDKKGKRCQN</sequence>
<dbReference type="GeneID" id="62208364"/>
<feature type="region of interest" description="Disordered" evidence="1">
    <location>
        <begin position="1"/>
        <end position="97"/>
    </location>
</feature>
<accession>A0A8H7EDI2</accession>
<dbReference type="RefSeq" id="XP_038782277.1">
    <property type="nucleotide sequence ID" value="XM_038935186.1"/>
</dbReference>
<dbReference type="EMBL" id="JAAABM010000019">
    <property type="protein sequence ID" value="KAF7671916.1"/>
    <property type="molecule type" value="Genomic_DNA"/>
</dbReference>
<reference evidence="2" key="2">
    <citation type="submission" date="2020-08" db="EMBL/GenBank/DDBJ databases">
        <title>Draft Genome Sequence of Cumin Blight Pathogen Alternaria burnsii.</title>
        <authorList>
            <person name="Feng Z."/>
        </authorList>
    </citation>
    <scope>NUCLEOTIDE SEQUENCE</scope>
    <source>
        <strain evidence="2">CBS107.38</strain>
    </source>
</reference>
<dbReference type="AlphaFoldDB" id="A0A8H7EDI2"/>
<protein>
    <submittedName>
        <fullName evidence="2">Uncharacterized protein</fullName>
    </submittedName>
</protein>
<gene>
    <name evidence="2" type="ORF">GT037_010139</name>
</gene>
<dbReference type="Proteomes" id="UP000596902">
    <property type="component" value="Unassembled WGS sequence"/>
</dbReference>
<name>A0A8H7EDI2_9PLEO</name>
<evidence type="ECO:0000313" key="3">
    <source>
        <dbReference type="Proteomes" id="UP000596902"/>
    </source>
</evidence>
<keyword evidence="3" id="KW-1185">Reference proteome</keyword>
<feature type="compositionally biased region" description="Basic and acidic residues" evidence="1">
    <location>
        <begin position="83"/>
        <end position="97"/>
    </location>
</feature>
<organism evidence="2 3">
    <name type="scientific">Alternaria burnsii</name>
    <dbReference type="NCBI Taxonomy" id="1187904"/>
    <lineage>
        <taxon>Eukaryota</taxon>
        <taxon>Fungi</taxon>
        <taxon>Dikarya</taxon>
        <taxon>Ascomycota</taxon>
        <taxon>Pezizomycotina</taxon>
        <taxon>Dothideomycetes</taxon>
        <taxon>Pleosporomycetidae</taxon>
        <taxon>Pleosporales</taxon>
        <taxon>Pleosporineae</taxon>
        <taxon>Pleosporaceae</taxon>
        <taxon>Alternaria</taxon>
        <taxon>Alternaria sect. Alternaria</taxon>
    </lineage>
</organism>
<proteinExistence type="predicted"/>
<evidence type="ECO:0000256" key="1">
    <source>
        <dbReference type="SAM" id="MobiDB-lite"/>
    </source>
</evidence>
<evidence type="ECO:0000313" key="2">
    <source>
        <dbReference type="EMBL" id="KAF7671916.1"/>
    </source>
</evidence>
<comment type="caution">
    <text evidence="2">The sequence shown here is derived from an EMBL/GenBank/DDBJ whole genome shotgun (WGS) entry which is preliminary data.</text>
</comment>
<reference evidence="2" key="1">
    <citation type="submission" date="2020-01" db="EMBL/GenBank/DDBJ databases">
        <authorList>
            <person name="Feng Z.H.Z."/>
        </authorList>
    </citation>
    <scope>NUCLEOTIDE SEQUENCE</scope>
    <source>
        <strain evidence="2">CBS107.38</strain>
    </source>
</reference>